<dbReference type="RefSeq" id="WP_368005034.1">
    <property type="nucleotide sequence ID" value="NZ_JAMXFF010000003.1"/>
</dbReference>
<comment type="caution">
    <text evidence="1">The sequence shown here is derived from an EMBL/GenBank/DDBJ whole genome shotgun (WGS) entry which is preliminary data.</text>
</comment>
<dbReference type="Proteomes" id="UP001525890">
    <property type="component" value="Unassembled WGS sequence"/>
</dbReference>
<keyword evidence="2" id="KW-1185">Reference proteome</keyword>
<proteinExistence type="predicted"/>
<dbReference type="EMBL" id="JAMXFF010000003">
    <property type="protein sequence ID" value="MCT7965330.1"/>
    <property type="molecule type" value="Genomic_DNA"/>
</dbReference>
<accession>A0ABT2MKQ8</accession>
<evidence type="ECO:0000313" key="2">
    <source>
        <dbReference type="Proteomes" id="UP001525890"/>
    </source>
</evidence>
<reference evidence="1 2" key="1">
    <citation type="journal article" date="2022" name="Front. Microbiol.">
        <title>High genomic differentiation and limited gene flow indicate recent cryptic speciation within the genus Laspinema (cyanobacteria).</title>
        <authorList>
            <person name="Stanojkovic A."/>
            <person name="Skoupy S."/>
            <person name="Skaloud P."/>
            <person name="Dvorak P."/>
        </authorList>
    </citation>
    <scope>NUCLEOTIDE SEQUENCE [LARGE SCALE GENOMIC DNA]</scope>
    <source>
        <strain evidence="1 2">D2a</strain>
    </source>
</reference>
<gene>
    <name evidence="1" type="ORF">NG799_03155</name>
</gene>
<name>A0ABT2MKQ8_9CYAN</name>
<sequence length="63" mass="7227">MLFSLVLARSQGDRVTPSNFYAFRPISTSISRCYKFTWAVITSIYRHKLQPSCPSNPRDGDKD</sequence>
<evidence type="ECO:0000313" key="1">
    <source>
        <dbReference type="EMBL" id="MCT7965330.1"/>
    </source>
</evidence>
<organism evidence="1 2">
    <name type="scientific">Laspinema palackyanum D2a</name>
    <dbReference type="NCBI Taxonomy" id="2953684"/>
    <lineage>
        <taxon>Bacteria</taxon>
        <taxon>Bacillati</taxon>
        <taxon>Cyanobacteriota</taxon>
        <taxon>Cyanophyceae</taxon>
        <taxon>Oscillatoriophycideae</taxon>
        <taxon>Oscillatoriales</taxon>
        <taxon>Laspinemataceae</taxon>
        <taxon>Laspinema</taxon>
        <taxon>Laspinema palackyanum</taxon>
    </lineage>
</organism>
<protein>
    <submittedName>
        <fullName evidence="1">Uncharacterized protein</fullName>
    </submittedName>
</protein>